<gene>
    <name evidence="1" type="primary">kanE</name>
    <name evidence="1" type="ORF">RN51_02447</name>
</gene>
<reference evidence="1 2" key="1">
    <citation type="submission" date="2015-02" db="EMBL/GenBank/DDBJ databases">
        <title>Draft genome sequences of ten Microbacterium spp. with emphasis on heavy metal contaminated environments.</title>
        <authorList>
            <person name="Corretto E."/>
        </authorList>
    </citation>
    <scope>NUCLEOTIDE SEQUENCE [LARGE SCALE GENOMIC DNA]</scope>
    <source>
        <strain evidence="1 2">BEL163</strain>
    </source>
</reference>
<dbReference type="CDD" id="cd03801">
    <property type="entry name" value="GT4_PimA-like"/>
    <property type="match status" value="1"/>
</dbReference>
<dbReference type="PANTHER" id="PTHR12526">
    <property type="entry name" value="GLYCOSYLTRANSFERASE"/>
    <property type="match status" value="1"/>
</dbReference>
<dbReference type="EMBL" id="JYIV01000027">
    <property type="protein sequence ID" value="KJL21427.1"/>
    <property type="molecule type" value="Genomic_DNA"/>
</dbReference>
<dbReference type="Proteomes" id="UP000033725">
    <property type="component" value="Unassembled WGS sequence"/>
</dbReference>
<accession>A0A0F0KKK3</accession>
<dbReference type="RefSeq" id="WP_052674702.1">
    <property type="nucleotide sequence ID" value="NZ_JYIV01000027.1"/>
</dbReference>
<dbReference type="PATRIC" id="fig|82380.10.peg.2455"/>
<dbReference type="OrthoDB" id="5116476at2"/>
<dbReference type="SUPFAM" id="SSF53756">
    <property type="entry name" value="UDP-Glycosyltransferase/glycogen phosphorylase"/>
    <property type="match status" value="1"/>
</dbReference>
<sequence>MDSEGGPSLTLTWAHRAEQSARAWEQSHARGEVPSVWPYGFDALREHAAVEVVDLAPPSRLARARSRLALGPRPVDGLALTWDENTAYRMQTTHPRARFATGVIWLTDMAEAGEAPERMLAMLRGAEAAWVLSEAQVEPLRTMLAGAETRVFAVPFGIDSSFFIARPYPPRPRIVSVGNDRDRDPVTLFAALARVLAIRPETEVVVQTRSDLDPPQGVRVVRHLPHAELRDLYATASVVVVPTRANLHASGMTVALEALATARPVVVSDTPGMRQYVSEGHTGHIVPPEDPAELALALLRLLDDPAHAAELGRNGRIEVERQFTTQVMVAALVRGLRAPV</sequence>
<dbReference type="EC" id="2.4.1.301" evidence="1"/>
<dbReference type="Gene3D" id="3.40.50.2000">
    <property type="entry name" value="Glycogen Phosphorylase B"/>
    <property type="match status" value="1"/>
</dbReference>
<organism evidence="1 2">
    <name type="scientific">Microbacterium oxydans</name>
    <dbReference type="NCBI Taxonomy" id="82380"/>
    <lineage>
        <taxon>Bacteria</taxon>
        <taxon>Bacillati</taxon>
        <taxon>Actinomycetota</taxon>
        <taxon>Actinomycetes</taxon>
        <taxon>Micrococcales</taxon>
        <taxon>Microbacteriaceae</taxon>
        <taxon>Microbacterium</taxon>
    </lineage>
</organism>
<dbReference type="AlphaFoldDB" id="A0A0F0KKK3"/>
<evidence type="ECO:0000313" key="2">
    <source>
        <dbReference type="Proteomes" id="UP000033725"/>
    </source>
</evidence>
<keyword evidence="1" id="KW-0808">Transferase</keyword>
<comment type="caution">
    <text evidence="1">The sequence shown here is derived from an EMBL/GenBank/DDBJ whole genome shotgun (WGS) entry which is preliminary data.</text>
</comment>
<dbReference type="Pfam" id="PF13692">
    <property type="entry name" value="Glyco_trans_1_4"/>
    <property type="match status" value="1"/>
</dbReference>
<dbReference type="PANTHER" id="PTHR12526:SF590">
    <property type="entry name" value="ALPHA-MALTOSE-1-PHOSPHATE SYNTHASE"/>
    <property type="match status" value="1"/>
</dbReference>
<dbReference type="GO" id="GO:0016757">
    <property type="term" value="F:glycosyltransferase activity"/>
    <property type="evidence" value="ECO:0007669"/>
    <property type="project" value="UniProtKB-KW"/>
</dbReference>
<name>A0A0F0KKK3_9MICO</name>
<keyword evidence="1" id="KW-0328">Glycosyltransferase</keyword>
<proteinExistence type="predicted"/>
<evidence type="ECO:0000313" key="1">
    <source>
        <dbReference type="EMBL" id="KJL21427.1"/>
    </source>
</evidence>
<protein>
    <submittedName>
        <fullName evidence="1">Alpha-D-kanosaminyltransferase</fullName>
        <ecNumber evidence="1">2.4.1.301</ecNumber>
    </submittedName>
</protein>